<evidence type="ECO:0000256" key="1">
    <source>
        <dbReference type="SAM" id="MobiDB-lite"/>
    </source>
</evidence>
<evidence type="ECO:0000313" key="3">
    <source>
        <dbReference type="EMBL" id="TGJ87457.1"/>
    </source>
</evidence>
<comment type="caution">
    <text evidence="3">The sequence shown here is derived from an EMBL/GenBank/DDBJ whole genome shotgun (WGS) entry which is preliminary data.</text>
</comment>
<dbReference type="InterPro" id="IPR045518">
    <property type="entry name" value="2EXR"/>
</dbReference>
<reference evidence="3 4" key="1">
    <citation type="submission" date="2019-03" db="EMBL/GenBank/DDBJ databases">
        <title>Draft genome sequence of Xylaria hypoxylon DSM 108379, a ubiquitous saprotrophic-parasitic fungi on hardwood.</title>
        <authorList>
            <person name="Buettner E."/>
            <person name="Leonhardt S."/>
            <person name="Gebauer A.M."/>
            <person name="Liers C."/>
            <person name="Hofrichter M."/>
            <person name="Kellner H."/>
        </authorList>
    </citation>
    <scope>NUCLEOTIDE SEQUENCE [LARGE SCALE GENOMIC DNA]</scope>
    <source>
        <strain evidence="3 4">DSM 108379</strain>
    </source>
</reference>
<name>A0A4Z0YTZ1_9PEZI</name>
<dbReference type="Pfam" id="PF20150">
    <property type="entry name" value="2EXR"/>
    <property type="match status" value="1"/>
</dbReference>
<dbReference type="EMBL" id="SKBN01000013">
    <property type="protein sequence ID" value="TGJ87457.1"/>
    <property type="molecule type" value="Genomic_DNA"/>
</dbReference>
<dbReference type="PANTHER" id="PTHR35910:SF1">
    <property type="entry name" value="2EXR DOMAIN-CONTAINING PROTEIN"/>
    <property type="match status" value="1"/>
</dbReference>
<organism evidence="3 4">
    <name type="scientific">Xylaria hypoxylon</name>
    <dbReference type="NCBI Taxonomy" id="37992"/>
    <lineage>
        <taxon>Eukaryota</taxon>
        <taxon>Fungi</taxon>
        <taxon>Dikarya</taxon>
        <taxon>Ascomycota</taxon>
        <taxon>Pezizomycotina</taxon>
        <taxon>Sordariomycetes</taxon>
        <taxon>Xylariomycetidae</taxon>
        <taxon>Xylariales</taxon>
        <taxon>Xylariaceae</taxon>
        <taxon>Xylaria</taxon>
    </lineage>
</organism>
<proteinExistence type="predicted"/>
<sequence>MSKLDFPQFNRLPFELRDAVWVMFALPRSPMIHLISRKNSSADAYMLCSFGWSDYDYRQRIDLPELSTTRALMQVNQEARKAVLAGRKLQSVNDSQMNVFLGFKYIYERQGYRYEHAIVQKFFFVNWDIDMFYLRCCLFTNIDLFFDKSCLQKIKRIAVDCRGPRRQGNTLYTPGYNKLFGLCSTSHWTFAHPGLTSLNSIYLVLGIYATRRLYAYTQFLNIAESDEDQQSGTDIVEQDEEDESASEEDESASEGDEGASEGDEISSEVESDEDGEADFFNGLFGFTHEGWYKDLLHDLPGDQIGFHHFEPESYFDKPFIYLSRRQASPTRVKISFRDWVQNTISRAKGEVGLSLGRPINIQMVMDQYGGFNSEARGYYDGSTGRKVGVIATRLV</sequence>
<dbReference type="OrthoDB" id="4776651at2759"/>
<feature type="region of interest" description="Disordered" evidence="1">
    <location>
        <begin position="227"/>
        <end position="272"/>
    </location>
</feature>
<gene>
    <name evidence="3" type="ORF">E0Z10_g1280</name>
</gene>
<dbReference type="PANTHER" id="PTHR35910">
    <property type="entry name" value="2EXR DOMAIN-CONTAINING PROTEIN"/>
    <property type="match status" value="1"/>
</dbReference>
<evidence type="ECO:0000259" key="2">
    <source>
        <dbReference type="Pfam" id="PF20150"/>
    </source>
</evidence>
<dbReference type="AlphaFoldDB" id="A0A4Z0YTZ1"/>
<feature type="compositionally biased region" description="Acidic residues" evidence="1">
    <location>
        <begin position="236"/>
        <end position="272"/>
    </location>
</feature>
<keyword evidence="4" id="KW-1185">Reference proteome</keyword>
<evidence type="ECO:0000313" key="4">
    <source>
        <dbReference type="Proteomes" id="UP000297716"/>
    </source>
</evidence>
<dbReference type="Proteomes" id="UP000297716">
    <property type="component" value="Unassembled WGS sequence"/>
</dbReference>
<feature type="domain" description="2EXR" evidence="2">
    <location>
        <begin position="6"/>
        <end position="130"/>
    </location>
</feature>
<accession>A0A4Z0YTZ1</accession>
<protein>
    <recommendedName>
        <fullName evidence="2">2EXR domain-containing protein</fullName>
    </recommendedName>
</protein>